<protein>
    <recommendedName>
        <fullName evidence="3">DUF1579 domain-containing protein</fullName>
    </recommendedName>
</protein>
<dbReference type="AlphaFoldDB" id="A0A0D6Q1Z1"/>
<comment type="caution">
    <text evidence="1">The sequence shown here is derived from an EMBL/GenBank/DDBJ whole genome shotgun (WGS) entry which is preliminary data.</text>
</comment>
<evidence type="ECO:0000313" key="1">
    <source>
        <dbReference type="EMBL" id="GAN97597.1"/>
    </source>
</evidence>
<name>A0A0D6Q1Z1_KOMEU</name>
<reference evidence="1 2" key="1">
    <citation type="submission" date="2012-11" db="EMBL/GenBank/DDBJ databases">
        <title>Whole genome sequence of Gluconacetobacter europaeus NBRC3261.</title>
        <authorList>
            <person name="Azuma Y."/>
            <person name="Higashiura N."/>
            <person name="Hirakawa H."/>
            <person name="Matsushita K."/>
        </authorList>
    </citation>
    <scope>NUCLEOTIDE SEQUENCE [LARGE SCALE GENOMIC DNA]</scope>
    <source>
        <strain evidence="1 2">NBRC 3261</strain>
    </source>
</reference>
<evidence type="ECO:0000313" key="2">
    <source>
        <dbReference type="Proteomes" id="UP000032675"/>
    </source>
</evidence>
<dbReference type="Proteomes" id="UP000032675">
    <property type="component" value="Unassembled WGS sequence"/>
</dbReference>
<dbReference type="RefSeq" id="WP_048852042.1">
    <property type="nucleotide sequence ID" value="NZ_BANI01000183.1"/>
</dbReference>
<gene>
    <name evidence="1" type="ORF">Geu3261_0214_013</name>
</gene>
<evidence type="ECO:0008006" key="3">
    <source>
        <dbReference type="Google" id="ProtNLM"/>
    </source>
</evidence>
<proteinExistence type="predicted"/>
<organism evidence="1 2">
    <name type="scientific">Komagataeibacter europaeus NBRC 3261</name>
    <dbReference type="NCBI Taxonomy" id="1234669"/>
    <lineage>
        <taxon>Bacteria</taxon>
        <taxon>Pseudomonadati</taxon>
        <taxon>Pseudomonadota</taxon>
        <taxon>Alphaproteobacteria</taxon>
        <taxon>Acetobacterales</taxon>
        <taxon>Acetobacteraceae</taxon>
        <taxon>Komagataeibacter</taxon>
    </lineage>
</organism>
<dbReference type="EMBL" id="BANI01000183">
    <property type="protein sequence ID" value="GAN97597.1"/>
    <property type="molecule type" value="Genomic_DNA"/>
</dbReference>
<sequence length="142" mass="15406">MSEKTLDVTGQWDGQFSYPHTLTPEFFSASLFENGGHVGGTVTERATSGANAGECFIATARGERSGTRVRFTKTYEDGVRQHAVLYTGTLNADGSEIEGEWRIAGSWSGPFLMIRRAGRRAVARDRVAEAPVSDADCVTISR</sequence>
<accession>A0A0D6Q1Z1</accession>